<evidence type="ECO:0000313" key="7">
    <source>
        <dbReference type="Proteomes" id="UP001309876"/>
    </source>
</evidence>
<comment type="similarity">
    <text evidence="4">Belongs to the PNP/MTAP phosphorylase family. MTAP subfamily.</text>
</comment>
<dbReference type="PROSITE" id="PS01240">
    <property type="entry name" value="PNP_MTAP_2"/>
    <property type="match status" value="1"/>
</dbReference>
<evidence type="ECO:0000256" key="2">
    <source>
        <dbReference type="ARBA" id="ARBA00022679"/>
    </source>
</evidence>
<comment type="subunit">
    <text evidence="4">Homotrimer.</text>
</comment>
<comment type="subcellular location">
    <subcellularLocation>
        <location evidence="4">Cytoplasm</location>
    </subcellularLocation>
    <subcellularLocation>
        <location evidence="4">Nucleus</location>
    </subcellularLocation>
</comment>
<accession>A0AAN7SZZ0</accession>
<feature type="binding site" evidence="4">
    <location>
        <position position="206"/>
    </location>
    <ligand>
        <name>phosphate</name>
        <dbReference type="ChEBI" id="CHEBI:43474"/>
    </ligand>
</feature>
<dbReference type="PANTHER" id="PTHR42679:SF2">
    <property type="entry name" value="S-METHYL-5'-THIOADENOSINE PHOSPHORYLASE"/>
    <property type="match status" value="1"/>
</dbReference>
<feature type="binding site" evidence="4">
    <location>
        <position position="205"/>
    </location>
    <ligand>
        <name>substrate</name>
    </ligand>
</feature>
<evidence type="ECO:0000256" key="4">
    <source>
        <dbReference type="HAMAP-Rule" id="MF_03155"/>
    </source>
</evidence>
<keyword evidence="4" id="KW-0963">Cytoplasm</keyword>
<feature type="site" description="Important for substrate specificity" evidence="4">
    <location>
        <position position="187"/>
    </location>
</feature>
<feature type="binding site" evidence="4">
    <location>
        <position position="22"/>
    </location>
    <ligand>
        <name>phosphate</name>
        <dbReference type="ChEBI" id="CHEBI:43474"/>
    </ligand>
</feature>
<feature type="binding site" evidence="4">
    <location>
        <begin position="70"/>
        <end position="71"/>
    </location>
    <ligand>
        <name>phosphate</name>
        <dbReference type="ChEBI" id="CHEBI:43474"/>
    </ligand>
</feature>
<evidence type="ECO:0000313" key="6">
    <source>
        <dbReference type="EMBL" id="KAK5085806.1"/>
    </source>
</evidence>
<comment type="pathway">
    <text evidence="4">Amino-acid biosynthesis; L-methionine biosynthesis via salvage pathway; S-methyl-5-thio-alpha-D-ribose 1-phosphate from S-methyl-5'-thioadenosine (phosphorylase route): step 1/1.</text>
</comment>
<dbReference type="AlphaFoldDB" id="A0AAN7SZZ0"/>
<dbReference type="GO" id="GO:0019509">
    <property type="term" value="P:L-methionine salvage from methylthioadenosine"/>
    <property type="evidence" value="ECO:0007669"/>
    <property type="project" value="UniProtKB-UniRule"/>
</dbReference>
<keyword evidence="2 4" id="KW-0808">Transferase</keyword>
<reference evidence="6 7" key="1">
    <citation type="submission" date="2023-08" db="EMBL/GenBank/DDBJ databases">
        <title>Black Yeasts Isolated from many extreme environments.</title>
        <authorList>
            <person name="Coleine C."/>
            <person name="Stajich J.E."/>
            <person name="Selbmann L."/>
        </authorList>
    </citation>
    <scope>NUCLEOTIDE SEQUENCE [LARGE SCALE GENOMIC DNA]</scope>
    <source>
        <strain evidence="6 7">CCFEE 5910</strain>
    </source>
</reference>
<sequence length="312" mass="34019">MSSDSLPTTYDGTPRIAVIGGTGLESLPDFHPVAALDIDTPWGKPSSPITISEHPSPTTGKPIPIAFLARHGVYHQFTPHEVPARANIAALRKIGVRAIIAFSAAGSLQEEVKPRDFVVPDQVIDRTKGIRPFTFFEGGFVCHVPFADPFDGQVGKVVRKCGHSLEGEGVRLHDKGTVICMEGPQFSTRAESNMYRSFGGTVINMSVLPEAKLAAEAEIAYQMVVMSTDYDCWHDSGDVTVEMVMGHMRANAVNARRFIGAVLDELSKEEYADLVAAKHLEGGRKFGVSTHQDGKSKEALEKMEWLFPGYFS</sequence>
<dbReference type="InterPro" id="IPR018099">
    <property type="entry name" value="Purine_phosphorylase-2_CS"/>
</dbReference>
<dbReference type="GO" id="GO:0005634">
    <property type="term" value="C:nucleus"/>
    <property type="evidence" value="ECO:0007669"/>
    <property type="project" value="UniProtKB-SubCell"/>
</dbReference>
<evidence type="ECO:0000256" key="3">
    <source>
        <dbReference type="ARBA" id="ARBA00022726"/>
    </source>
</evidence>
<dbReference type="FunFam" id="3.40.50.1580:FF:000008">
    <property type="entry name" value="S-methyl-5'-thioadenosine phosphorylase"/>
    <property type="match status" value="1"/>
</dbReference>
<dbReference type="InterPro" id="IPR000845">
    <property type="entry name" value="Nucleoside_phosphorylase_d"/>
</dbReference>
<dbReference type="InterPro" id="IPR010044">
    <property type="entry name" value="MTAP"/>
</dbReference>
<keyword evidence="7" id="KW-1185">Reference proteome</keyword>
<dbReference type="InterPro" id="IPR035994">
    <property type="entry name" value="Nucleoside_phosphorylase_sf"/>
</dbReference>
<feature type="domain" description="Nucleoside phosphorylase" evidence="5">
    <location>
        <begin position="15"/>
        <end position="263"/>
    </location>
</feature>
<keyword evidence="4" id="KW-0539">Nucleus</keyword>
<keyword evidence="1 4" id="KW-0328">Glycosyltransferase</keyword>
<dbReference type="HAMAP" id="MF_01963">
    <property type="entry name" value="MTAP"/>
    <property type="match status" value="1"/>
</dbReference>
<keyword evidence="3 4" id="KW-0660">Purine salvage</keyword>
<dbReference type="CDD" id="cd09010">
    <property type="entry name" value="MTAP_SsMTAPII_like_MTIP"/>
    <property type="match status" value="1"/>
</dbReference>
<feature type="binding site" evidence="4">
    <location>
        <begin position="103"/>
        <end position="104"/>
    </location>
    <ligand>
        <name>phosphate</name>
        <dbReference type="ChEBI" id="CHEBI:43474"/>
    </ligand>
</feature>
<dbReference type="GO" id="GO:0005829">
    <property type="term" value="C:cytosol"/>
    <property type="evidence" value="ECO:0007669"/>
    <property type="project" value="TreeGrafter"/>
</dbReference>
<feature type="site" description="Important for substrate specificity" evidence="4">
    <location>
        <position position="241"/>
    </location>
</feature>
<dbReference type="NCBIfam" id="TIGR01694">
    <property type="entry name" value="MTAP"/>
    <property type="match status" value="1"/>
</dbReference>
<dbReference type="PANTHER" id="PTHR42679">
    <property type="entry name" value="S-METHYL-5'-THIOADENOSINE PHOSPHORYLASE"/>
    <property type="match status" value="1"/>
</dbReference>
<comment type="catalytic activity">
    <reaction evidence="4">
        <text>S-methyl-5'-thioadenosine + phosphate = 5-(methylsulfanyl)-alpha-D-ribose 1-phosphate + adenine</text>
        <dbReference type="Rhea" id="RHEA:11852"/>
        <dbReference type="ChEBI" id="CHEBI:16708"/>
        <dbReference type="ChEBI" id="CHEBI:17509"/>
        <dbReference type="ChEBI" id="CHEBI:43474"/>
        <dbReference type="ChEBI" id="CHEBI:58533"/>
        <dbReference type="EC" id="2.4.2.28"/>
    </reaction>
</comment>
<dbReference type="EC" id="2.4.2.28" evidence="4"/>
<dbReference type="Pfam" id="PF01048">
    <property type="entry name" value="PNP_UDP_1"/>
    <property type="match status" value="1"/>
</dbReference>
<feature type="binding site" evidence="4">
    <location>
        <begin position="229"/>
        <end position="231"/>
    </location>
    <ligand>
        <name>substrate</name>
    </ligand>
</feature>
<comment type="caution">
    <text evidence="6">The sequence shown here is derived from an EMBL/GenBank/DDBJ whole genome shotgun (WGS) entry which is preliminary data.</text>
</comment>
<dbReference type="GO" id="GO:0017061">
    <property type="term" value="F:S-methyl-5-thioadenosine phosphorylase activity"/>
    <property type="evidence" value="ECO:0007669"/>
    <property type="project" value="UniProtKB-UniRule"/>
</dbReference>
<comment type="function">
    <text evidence="4">Catalyzes the reversible phosphorylation of S-methyl-5'-thioadenosine (MTA) to adenine and 5-methylthioribose-1-phosphate. Involved in the breakdown of MTA, a major by-product of polyamine biosynthesis. Responsible for the first step in the methionine salvage pathway after MTA has been generated from S-adenosylmethionine. Has broad substrate specificity with 6-aminopurine nucleosides as preferred substrates.</text>
</comment>
<dbReference type="Gene3D" id="3.40.50.1580">
    <property type="entry name" value="Nucleoside phosphorylase domain"/>
    <property type="match status" value="1"/>
</dbReference>
<evidence type="ECO:0000259" key="5">
    <source>
        <dbReference type="Pfam" id="PF01048"/>
    </source>
</evidence>
<gene>
    <name evidence="6" type="primary">MEU1</name>
    <name evidence="6" type="ORF">LTR05_005095</name>
</gene>
<dbReference type="Proteomes" id="UP001309876">
    <property type="component" value="Unassembled WGS sequence"/>
</dbReference>
<dbReference type="EMBL" id="JAVRRJ010000004">
    <property type="protein sequence ID" value="KAK5085806.1"/>
    <property type="molecule type" value="Genomic_DNA"/>
</dbReference>
<protein>
    <recommendedName>
        <fullName evidence="4">S-methyl-5'-thioadenosine phosphorylase</fullName>
        <ecNumber evidence="4">2.4.2.28</ecNumber>
    </recommendedName>
    <alternativeName>
        <fullName evidence="4">5'-methylthioadenosine phosphorylase</fullName>
        <shortName evidence="4">MTA phosphorylase</shortName>
        <shortName evidence="4">MTAP</shortName>
        <shortName evidence="4">MTAPase</shortName>
    </alternativeName>
</protein>
<evidence type="ECO:0000256" key="1">
    <source>
        <dbReference type="ARBA" id="ARBA00022676"/>
    </source>
</evidence>
<dbReference type="GO" id="GO:0006166">
    <property type="term" value="P:purine ribonucleoside salvage"/>
    <property type="evidence" value="ECO:0007669"/>
    <property type="project" value="UniProtKB-KW"/>
</dbReference>
<proteinExistence type="inferred from homology"/>
<name>A0AAN7SZZ0_9EURO</name>
<organism evidence="6 7">
    <name type="scientific">Lithohypha guttulata</name>
    <dbReference type="NCBI Taxonomy" id="1690604"/>
    <lineage>
        <taxon>Eukaryota</taxon>
        <taxon>Fungi</taxon>
        <taxon>Dikarya</taxon>
        <taxon>Ascomycota</taxon>
        <taxon>Pezizomycotina</taxon>
        <taxon>Eurotiomycetes</taxon>
        <taxon>Chaetothyriomycetidae</taxon>
        <taxon>Chaetothyriales</taxon>
        <taxon>Trichomeriaceae</taxon>
        <taxon>Lithohypha</taxon>
    </lineage>
</organism>
<dbReference type="SUPFAM" id="SSF53167">
    <property type="entry name" value="Purine and uridine phosphorylases"/>
    <property type="match status" value="1"/>
</dbReference>